<keyword evidence="2" id="KW-0808">Transferase</keyword>
<proteinExistence type="predicted"/>
<protein>
    <submittedName>
        <fullName evidence="6">1-acyl-sn-glycerol-3-phosphate acyltransferase</fullName>
    </submittedName>
</protein>
<dbReference type="CDD" id="cd07989">
    <property type="entry name" value="LPLAT_AGPAT-like"/>
    <property type="match status" value="1"/>
</dbReference>
<keyword evidence="4" id="KW-1133">Transmembrane helix</keyword>
<evidence type="ECO:0000259" key="5">
    <source>
        <dbReference type="SMART" id="SM00563"/>
    </source>
</evidence>
<accession>A0ABY1RZF8</accession>
<dbReference type="Proteomes" id="UP001159257">
    <property type="component" value="Unassembled WGS sequence"/>
</dbReference>
<feature type="transmembrane region" description="Helical" evidence="4">
    <location>
        <begin position="20"/>
        <end position="39"/>
    </location>
</feature>
<feature type="domain" description="Phospholipid/glycerol acyltransferase" evidence="5">
    <location>
        <begin position="85"/>
        <end position="199"/>
    </location>
</feature>
<keyword evidence="7" id="KW-1185">Reference proteome</keyword>
<evidence type="ECO:0000313" key="7">
    <source>
        <dbReference type="Proteomes" id="UP001159257"/>
    </source>
</evidence>
<evidence type="ECO:0000313" key="6">
    <source>
        <dbReference type="EMBL" id="SMR73795.1"/>
    </source>
</evidence>
<dbReference type="SUPFAM" id="SSF69593">
    <property type="entry name" value="Glycerol-3-phosphate (1)-acyltransferase"/>
    <property type="match status" value="1"/>
</dbReference>
<dbReference type="SMART" id="SM00563">
    <property type="entry name" value="PlsC"/>
    <property type="match status" value="1"/>
</dbReference>
<dbReference type="PANTHER" id="PTHR10434:SF40">
    <property type="entry name" value="1-ACYL-SN-GLYCEROL-3-PHOSPHATE ACYLTRANSFERASE"/>
    <property type="match status" value="1"/>
</dbReference>
<dbReference type="PANTHER" id="PTHR10434">
    <property type="entry name" value="1-ACYL-SN-GLYCEROL-3-PHOSPHATE ACYLTRANSFERASE"/>
    <property type="match status" value="1"/>
</dbReference>
<reference evidence="6 7" key="1">
    <citation type="submission" date="2017-05" db="EMBL/GenBank/DDBJ databases">
        <authorList>
            <person name="Varghese N."/>
            <person name="Submissions S."/>
        </authorList>
    </citation>
    <scope>NUCLEOTIDE SEQUENCE [LARGE SCALE GENOMIC DNA]</scope>
    <source>
        <strain evidence="6 7">CGMCC 1.7287</strain>
    </source>
</reference>
<keyword evidence="3 6" id="KW-0012">Acyltransferase</keyword>
<evidence type="ECO:0000256" key="3">
    <source>
        <dbReference type="ARBA" id="ARBA00023315"/>
    </source>
</evidence>
<comment type="caution">
    <text evidence="6">The sequence shown here is derived from an EMBL/GenBank/DDBJ whole genome shotgun (WGS) entry which is preliminary data.</text>
</comment>
<dbReference type="GO" id="GO:0016746">
    <property type="term" value="F:acyltransferase activity"/>
    <property type="evidence" value="ECO:0007669"/>
    <property type="project" value="UniProtKB-KW"/>
</dbReference>
<dbReference type="EMBL" id="FXWV01000005">
    <property type="protein sequence ID" value="SMR73795.1"/>
    <property type="molecule type" value="Genomic_DNA"/>
</dbReference>
<organism evidence="6 7">
    <name type="scientific">Marinobacterium sediminicola</name>
    <dbReference type="NCBI Taxonomy" id="518898"/>
    <lineage>
        <taxon>Bacteria</taxon>
        <taxon>Pseudomonadati</taxon>
        <taxon>Pseudomonadota</taxon>
        <taxon>Gammaproteobacteria</taxon>
        <taxon>Oceanospirillales</taxon>
        <taxon>Oceanospirillaceae</taxon>
        <taxon>Marinobacterium</taxon>
    </lineage>
</organism>
<gene>
    <name evidence="6" type="ORF">SAMN04487964_105201</name>
</gene>
<sequence length="251" mass="27899">MTTSQTESKATPLLFLRSLLYYAGFYPVTMVFSIICLIVGPLLPFRARFKFLTLINYFYIAWLRICCGVKVKVTGREHLPSAGSYVVIANHQSEWETLYFQLLIRPQAVVLKQELLRIPLFGWALALLKPIALDRSKRRGALKQLLEQGKARLADGIPLLIFPQGTRVPTGELGKWNKGGAMLAVSSEVPMIPVAHNAGLFWPGKSFIKYPGTVEVAVGPAIDTRGKSVEEVHEVATVWLESTMRAQGSLD</sequence>
<comment type="pathway">
    <text evidence="1">Lipid metabolism.</text>
</comment>
<keyword evidence="4" id="KW-0812">Transmembrane</keyword>
<keyword evidence="4" id="KW-0472">Membrane</keyword>
<evidence type="ECO:0000256" key="2">
    <source>
        <dbReference type="ARBA" id="ARBA00022679"/>
    </source>
</evidence>
<evidence type="ECO:0000256" key="4">
    <source>
        <dbReference type="SAM" id="Phobius"/>
    </source>
</evidence>
<dbReference type="Pfam" id="PF01553">
    <property type="entry name" value="Acyltransferase"/>
    <property type="match status" value="1"/>
</dbReference>
<dbReference type="InterPro" id="IPR002123">
    <property type="entry name" value="Plipid/glycerol_acylTrfase"/>
</dbReference>
<evidence type="ECO:0000256" key="1">
    <source>
        <dbReference type="ARBA" id="ARBA00005189"/>
    </source>
</evidence>
<dbReference type="RefSeq" id="WP_239040594.1">
    <property type="nucleotide sequence ID" value="NZ_BAAAEY010000005.1"/>
</dbReference>
<name>A0ABY1RZF8_9GAMM</name>